<feature type="domain" description="T6SS Phospholipase effector Tle1-like catalytic" evidence="1">
    <location>
        <begin position="2"/>
        <end position="299"/>
    </location>
</feature>
<dbReference type="GeneID" id="54470555"/>
<dbReference type="SUPFAM" id="SSF53474">
    <property type="entry name" value="alpha/beta-Hydrolases"/>
    <property type="match status" value="1"/>
</dbReference>
<evidence type="ECO:0000313" key="3">
    <source>
        <dbReference type="Proteomes" id="UP000799767"/>
    </source>
</evidence>
<evidence type="ECO:0000313" key="2">
    <source>
        <dbReference type="EMBL" id="KAF2483291.1"/>
    </source>
</evidence>
<proteinExistence type="predicted"/>
<accession>A0A6A6PUC4</accession>
<dbReference type="PANTHER" id="PTHR33840:SF1">
    <property type="entry name" value="TLE1 PHOSPHOLIPASE DOMAIN-CONTAINING PROTEIN"/>
    <property type="match status" value="1"/>
</dbReference>
<dbReference type="OrthoDB" id="3057168at2759"/>
<evidence type="ECO:0000259" key="1">
    <source>
        <dbReference type="Pfam" id="PF09994"/>
    </source>
</evidence>
<protein>
    <recommendedName>
        <fullName evidence="1">T6SS Phospholipase effector Tle1-like catalytic domain-containing protein</fullName>
    </recommendedName>
</protein>
<dbReference type="RefSeq" id="XP_033589861.1">
    <property type="nucleotide sequence ID" value="XM_033729553.1"/>
</dbReference>
<keyword evidence="3" id="KW-1185">Reference proteome</keyword>
<gene>
    <name evidence="2" type="ORF">BDY17DRAFT_144752</name>
</gene>
<organism evidence="2 3">
    <name type="scientific">Neohortaea acidophila</name>
    <dbReference type="NCBI Taxonomy" id="245834"/>
    <lineage>
        <taxon>Eukaryota</taxon>
        <taxon>Fungi</taxon>
        <taxon>Dikarya</taxon>
        <taxon>Ascomycota</taxon>
        <taxon>Pezizomycotina</taxon>
        <taxon>Dothideomycetes</taxon>
        <taxon>Dothideomycetidae</taxon>
        <taxon>Mycosphaerellales</taxon>
        <taxon>Teratosphaeriaceae</taxon>
        <taxon>Neohortaea</taxon>
    </lineage>
</organism>
<dbReference type="Pfam" id="PF09994">
    <property type="entry name" value="T6SS_Tle1-like_cat"/>
    <property type="match status" value="1"/>
</dbReference>
<dbReference type="Proteomes" id="UP000799767">
    <property type="component" value="Unassembled WGS sequence"/>
</dbReference>
<dbReference type="EMBL" id="MU001635">
    <property type="protein sequence ID" value="KAF2483291.1"/>
    <property type="molecule type" value="Genomic_DNA"/>
</dbReference>
<dbReference type="InterPro" id="IPR029058">
    <property type="entry name" value="AB_hydrolase_fold"/>
</dbReference>
<dbReference type="AlphaFoldDB" id="A0A6A6PUC4"/>
<reference evidence="2" key="1">
    <citation type="journal article" date="2020" name="Stud. Mycol.">
        <title>101 Dothideomycetes genomes: a test case for predicting lifestyles and emergence of pathogens.</title>
        <authorList>
            <person name="Haridas S."/>
            <person name="Albert R."/>
            <person name="Binder M."/>
            <person name="Bloem J."/>
            <person name="Labutti K."/>
            <person name="Salamov A."/>
            <person name="Andreopoulos B."/>
            <person name="Baker S."/>
            <person name="Barry K."/>
            <person name="Bills G."/>
            <person name="Bluhm B."/>
            <person name="Cannon C."/>
            <person name="Castanera R."/>
            <person name="Culley D."/>
            <person name="Daum C."/>
            <person name="Ezra D."/>
            <person name="Gonzalez J."/>
            <person name="Henrissat B."/>
            <person name="Kuo A."/>
            <person name="Liang C."/>
            <person name="Lipzen A."/>
            <person name="Lutzoni F."/>
            <person name="Magnuson J."/>
            <person name="Mondo S."/>
            <person name="Nolan M."/>
            <person name="Ohm R."/>
            <person name="Pangilinan J."/>
            <person name="Park H.-J."/>
            <person name="Ramirez L."/>
            <person name="Alfaro M."/>
            <person name="Sun H."/>
            <person name="Tritt A."/>
            <person name="Yoshinaga Y."/>
            <person name="Zwiers L.-H."/>
            <person name="Turgeon B."/>
            <person name="Goodwin S."/>
            <person name="Spatafora J."/>
            <person name="Crous P."/>
            <person name="Grigoriev I."/>
        </authorList>
    </citation>
    <scope>NUCLEOTIDE SEQUENCE</scope>
    <source>
        <strain evidence="2">CBS 113389</strain>
    </source>
</reference>
<name>A0A6A6PUC4_9PEZI</name>
<dbReference type="InterPro" id="IPR018712">
    <property type="entry name" value="Tle1-like_cat"/>
</dbReference>
<dbReference type="PANTHER" id="PTHR33840">
    <property type="match status" value="1"/>
</dbReference>
<sequence length="486" mass="54183">MKRLIVACDGTWLDSDNGFYRSSWLPWKTGGYLATPSNVTRICRALHTRSEDGIEQIVYYQAGVGTANDWYSFFFGGYLGDGISENIREAYAFLCSNYEDGDEITLVGFSRGAFTARSVGGLIGDVGLLTDKGLNSFYDIYTDWQNQENPNYKPQYGTPAWPKTRPRFSDPTYVPKLVEAGLTRPSIPVKSTTVWDTVGVLGVPLIKVFGITLYNPAHKQYSFINTKVPNNVEYAYQALALDEERKPYAPTLWESPKPGSPSRLKELKQCWFPGVHVNIGGGTPDTSISSITLAWMISQLSKHLSFKPDYILGQRIQNVDYYKENDLPVATWAMGAIVQDDTGLLNDILGRQVRTPGDYYATNPATGKSTDRRLTETHEFMHPSVHYRIAEHGPGLVKSATSPPRGSYEPKALKGWKYFAPGEPVGDVKLDSMDGARSWKDYGKWTIRRSDGTTTLIVEEKIEPNSDEMELLQAWGTAITAKVLAS</sequence>